<keyword evidence="3" id="KW-0378">Hydrolase</keyword>
<evidence type="ECO:0000259" key="2">
    <source>
        <dbReference type="Pfam" id="PF00144"/>
    </source>
</evidence>
<dbReference type="RefSeq" id="WP_377434039.1">
    <property type="nucleotide sequence ID" value="NZ_JBHSPR010000095.1"/>
</dbReference>
<proteinExistence type="predicted"/>
<keyword evidence="4" id="KW-1185">Reference proteome</keyword>
<feature type="chain" id="PRO_5047029294" evidence="1">
    <location>
        <begin position="27"/>
        <end position="372"/>
    </location>
</feature>
<organism evidence="3 4">
    <name type="scientific">Plantactinospora solaniradicis</name>
    <dbReference type="NCBI Taxonomy" id="1723736"/>
    <lineage>
        <taxon>Bacteria</taxon>
        <taxon>Bacillati</taxon>
        <taxon>Actinomycetota</taxon>
        <taxon>Actinomycetes</taxon>
        <taxon>Micromonosporales</taxon>
        <taxon>Micromonosporaceae</taxon>
        <taxon>Plantactinospora</taxon>
    </lineage>
</organism>
<dbReference type="SUPFAM" id="SSF56601">
    <property type="entry name" value="beta-lactamase/transpeptidase-like"/>
    <property type="match status" value="1"/>
</dbReference>
<dbReference type="InterPro" id="IPR001466">
    <property type="entry name" value="Beta-lactam-related"/>
</dbReference>
<gene>
    <name evidence="3" type="ORF">ACFP2T_46395</name>
</gene>
<feature type="domain" description="Beta-lactamase-related" evidence="2">
    <location>
        <begin position="50"/>
        <end position="350"/>
    </location>
</feature>
<comment type="caution">
    <text evidence="3">The sequence shown here is derived from an EMBL/GenBank/DDBJ whole genome shotgun (WGS) entry which is preliminary data.</text>
</comment>
<dbReference type="PANTHER" id="PTHR46825">
    <property type="entry name" value="D-ALANYL-D-ALANINE-CARBOXYPEPTIDASE/ENDOPEPTIDASE AMPH"/>
    <property type="match status" value="1"/>
</dbReference>
<dbReference type="GO" id="GO:0016787">
    <property type="term" value="F:hydrolase activity"/>
    <property type="evidence" value="ECO:0007669"/>
    <property type="project" value="UniProtKB-KW"/>
</dbReference>
<dbReference type="EC" id="3.-.-.-" evidence="3"/>
<accession>A0ABW1KRW1</accession>
<dbReference type="Proteomes" id="UP001596203">
    <property type="component" value="Unassembled WGS sequence"/>
</dbReference>
<protein>
    <submittedName>
        <fullName evidence="3">Serine hydrolase domain-containing protein</fullName>
        <ecNumber evidence="3">3.-.-.-</ecNumber>
    </submittedName>
</protein>
<sequence length="372" mass="40258">MRHVLRTLVTATTAVAVMAASAAAAAAPQDAYRAGLQGGLDEVVTAGAIGALAQVRDAHGVWRGTSGVAEVGRTRAVPVDGRFRVGSVTKTFLATVVLQLVDEGELRLEDTVESWLPGVVPNGHHITVRQLLDHTSGLPDVIPTLPLPPDPAFLENRWRTWTAAELVARALANPPVFEEPGSAFSYSNTGYTLLGQIIEKATGKSYARQIERRVIRPLRLDDTWLPGTSTRIRGPRPHGYVPIERQNGGWQLVDYTEMNPSVFGAGGEMISTTKDLDRFFAVLLGGGLLPGHLLDEMKTPGVETRRYGLGLVWRDTPCGVRVYGNDGDALAYQAYSFSTQDRRRQVTVAVTPRFEGDIDAAVYAFVDKAICG</sequence>
<evidence type="ECO:0000256" key="1">
    <source>
        <dbReference type="SAM" id="SignalP"/>
    </source>
</evidence>
<evidence type="ECO:0000313" key="4">
    <source>
        <dbReference type="Proteomes" id="UP001596203"/>
    </source>
</evidence>
<dbReference type="PANTHER" id="PTHR46825:SF7">
    <property type="entry name" value="D-ALANYL-D-ALANINE CARBOXYPEPTIDASE"/>
    <property type="match status" value="1"/>
</dbReference>
<dbReference type="EMBL" id="JBHSPR010000095">
    <property type="protein sequence ID" value="MFC6023574.1"/>
    <property type="molecule type" value="Genomic_DNA"/>
</dbReference>
<dbReference type="Gene3D" id="3.40.710.10">
    <property type="entry name" value="DD-peptidase/beta-lactamase superfamily"/>
    <property type="match status" value="1"/>
</dbReference>
<dbReference type="InterPro" id="IPR012338">
    <property type="entry name" value="Beta-lactam/transpept-like"/>
</dbReference>
<feature type="signal peptide" evidence="1">
    <location>
        <begin position="1"/>
        <end position="26"/>
    </location>
</feature>
<keyword evidence="1" id="KW-0732">Signal</keyword>
<evidence type="ECO:0000313" key="3">
    <source>
        <dbReference type="EMBL" id="MFC6023574.1"/>
    </source>
</evidence>
<dbReference type="Pfam" id="PF00144">
    <property type="entry name" value="Beta-lactamase"/>
    <property type="match status" value="1"/>
</dbReference>
<name>A0ABW1KRW1_9ACTN</name>
<dbReference type="InterPro" id="IPR050491">
    <property type="entry name" value="AmpC-like"/>
</dbReference>
<reference evidence="4" key="1">
    <citation type="journal article" date="2019" name="Int. J. Syst. Evol. Microbiol.">
        <title>The Global Catalogue of Microorganisms (GCM) 10K type strain sequencing project: providing services to taxonomists for standard genome sequencing and annotation.</title>
        <authorList>
            <consortium name="The Broad Institute Genomics Platform"/>
            <consortium name="The Broad Institute Genome Sequencing Center for Infectious Disease"/>
            <person name="Wu L."/>
            <person name="Ma J."/>
        </authorList>
    </citation>
    <scope>NUCLEOTIDE SEQUENCE [LARGE SCALE GENOMIC DNA]</scope>
    <source>
        <strain evidence="4">ZS-35-S2</strain>
    </source>
</reference>